<dbReference type="RefSeq" id="WP_183415352.1">
    <property type="nucleotide sequence ID" value="NZ_JACHXA010000002.1"/>
</dbReference>
<feature type="transmembrane region" description="Helical" evidence="2">
    <location>
        <begin position="175"/>
        <end position="198"/>
    </location>
</feature>
<feature type="transmembrane region" description="Helical" evidence="2">
    <location>
        <begin position="591"/>
        <end position="615"/>
    </location>
</feature>
<dbReference type="PANTHER" id="PTHR43849:SF2">
    <property type="entry name" value="BLL3936 PROTEIN"/>
    <property type="match status" value="1"/>
</dbReference>
<feature type="transmembrane region" description="Helical" evidence="2">
    <location>
        <begin position="277"/>
        <end position="295"/>
    </location>
</feature>
<keyword evidence="1" id="KW-0997">Cell inner membrane</keyword>
<dbReference type="GO" id="GO:0022857">
    <property type="term" value="F:transmembrane transporter activity"/>
    <property type="evidence" value="ECO:0007669"/>
    <property type="project" value="UniProtKB-UniRule"/>
</dbReference>
<comment type="subcellular location">
    <subcellularLocation>
        <location evidence="1">Cell inner membrane</location>
        <topology evidence="1">Multi-pass membrane protein</topology>
    </subcellularLocation>
</comment>
<organism evidence="4 5">
    <name type="scientific">Limibacillus halophilus</name>
    <dbReference type="NCBI Taxonomy" id="1579333"/>
    <lineage>
        <taxon>Bacteria</taxon>
        <taxon>Pseudomonadati</taxon>
        <taxon>Pseudomonadota</taxon>
        <taxon>Alphaproteobacteria</taxon>
        <taxon>Rhodospirillales</taxon>
        <taxon>Rhodovibrionaceae</taxon>
        <taxon>Limibacillus</taxon>
    </lineage>
</organism>
<feature type="transmembrane region" description="Helical" evidence="2">
    <location>
        <begin position="75"/>
        <end position="93"/>
    </location>
</feature>
<dbReference type="NCBIfam" id="TIGR02123">
    <property type="entry name" value="TRAP_fused"/>
    <property type="match status" value="1"/>
</dbReference>
<sequence>MQTSRPERPGFKAKVLQWSVILLGSGLTLFQLYTGLYGTYVSQIQGAIHVGLAVSLVFMLFPFSPGADARRRPSWLDFMLALVALAVNTYIIFNYDRLVTRALIIGYSETDFLVALTGIVLVLEATRRCVGLPIVLIAIVAILYSVYGNFAPVFAHPGISWERMVTDAYLTTSGVFGTPIQVSSTYIYLFLLFGVILVKTNIGEFFGDLAFLATGRFTGGTAKAAVFASALQGMVSGSSISNTVASGSFTIPMMKRAGFKPEFAGATEASASTGGQIMPPVMGAAAFIMAAYTGVAYNDIMVMAAVPALLYFIGVFAAVHFFAAKMKIGGLSRQELPDSREIRKNLHLIIPLVAIVGCLLIGRTATFAAFTGIIAALLVSIVRKKTRLSLKELLSLGEEGARTALPVIAACATAGIIAGTVTKTGLGAGISKDVLALSGGAFLPVLLLTMLASFVLGMGLPTTANYIVTASIAAPILVNNFDIPVISAHLFVFYFGVLADITPPVCLAAYAAAGIAKANPMKTGLYAFVIAISGFIVPFVIVTQPAMILVDATVTSFLTALLTTIAGLIFVSAGLMGYFLRPLGLIGRAVFIFSGILAIVPDLWLSAIGIGIVAVHEIAGHLRASHSATGST</sequence>
<feature type="transmembrane region" description="Helical" evidence="2">
    <location>
        <begin position="463"/>
        <end position="481"/>
    </location>
</feature>
<feature type="transmembrane region" description="Helical" evidence="2">
    <location>
        <begin position="20"/>
        <end position="40"/>
    </location>
</feature>
<comment type="function">
    <text evidence="1">Part of the tripartite ATP-independent periplasmic (TRAP) transport system.</text>
</comment>
<evidence type="ECO:0000256" key="1">
    <source>
        <dbReference type="RuleBase" id="RU369079"/>
    </source>
</evidence>
<keyword evidence="2" id="KW-0812">Transmembrane</keyword>
<dbReference type="EMBL" id="JACHXA010000002">
    <property type="protein sequence ID" value="MBB3064536.1"/>
    <property type="molecule type" value="Genomic_DNA"/>
</dbReference>
<feature type="transmembrane region" description="Helical" evidence="2">
    <location>
        <begin position="301"/>
        <end position="324"/>
    </location>
</feature>
<dbReference type="Proteomes" id="UP000581135">
    <property type="component" value="Unassembled WGS sequence"/>
</dbReference>
<evidence type="ECO:0000256" key="2">
    <source>
        <dbReference type="SAM" id="Phobius"/>
    </source>
</evidence>
<feature type="transmembrane region" description="Helical" evidence="2">
    <location>
        <begin position="556"/>
        <end position="579"/>
    </location>
</feature>
<proteinExistence type="predicted"/>
<protein>
    <submittedName>
        <fullName evidence="4">TRAP transporter 4TM/12TM fusion protein</fullName>
    </submittedName>
</protein>
<dbReference type="InterPro" id="IPR011853">
    <property type="entry name" value="TRAP_DctM-Dct_fused"/>
</dbReference>
<evidence type="ECO:0000313" key="5">
    <source>
        <dbReference type="Proteomes" id="UP000581135"/>
    </source>
</evidence>
<keyword evidence="2" id="KW-0472">Membrane</keyword>
<dbReference type="PANTHER" id="PTHR43849">
    <property type="entry name" value="BLL3936 PROTEIN"/>
    <property type="match status" value="1"/>
</dbReference>
<dbReference type="GO" id="GO:0005886">
    <property type="term" value="C:plasma membrane"/>
    <property type="evidence" value="ECO:0007669"/>
    <property type="project" value="UniProtKB-SubCell"/>
</dbReference>
<keyword evidence="2" id="KW-1133">Transmembrane helix</keyword>
<keyword evidence="1" id="KW-1003">Cell membrane</keyword>
<feature type="transmembrane region" description="Helical" evidence="2">
    <location>
        <begin position="525"/>
        <end position="550"/>
    </location>
</feature>
<feature type="transmembrane region" description="Helical" evidence="2">
    <location>
        <begin position="368"/>
        <end position="383"/>
    </location>
</feature>
<evidence type="ECO:0000313" key="4">
    <source>
        <dbReference type="EMBL" id="MBB3064536.1"/>
    </source>
</evidence>
<feature type="transmembrane region" description="Helical" evidence="2">
    <location>
        <begin position="130"/>
        <end position="155"/>
    </location>
</feature>
<dbReference type="Pfam" id="PF06808">
    <property type="entry name" value="DctM"/>
    <property type="match status" value="1"/>
</dbReference>
<feature type="transmembrane region" description="Helical" evidence="2">
    <location>
        <begin position="99"/>
        <end position="123"/>
    </location>
</feature>
<feature type="domain" description="TRAP C4-dicarboxylate transport system permease DctM subunit" evidence="3">
    <location>
        <begin position="118"/>
        <end position="552"/>
    </location>
</feature>
<dbReference type="InterPro" id="IPR010656">
    <property type="entry name" value="DctM"/>
</dbReference>
<evidence type="ECO:0000259" key="3">
    <source>
        <dbReference type="Pfam" id="PF06808"/>
    </source>
</evidence>
<feature type="transmembrane region" description="Helical" evidence="2">
    <location>
        <begin position="434"/>
        <end position="456"/>
    </location>
</feature>
<gene>
    <name evidence="4" type="ORF">FHR98_000808</name>
</gene>
<name>A0A839ST55_9PROT</name>
<comment type="caution">
    <text evidence="4">The sequence shown here is derived from an EMBL/GenBank/DDBJ whole genome shotgun (WGS) entry which is preliminary data.</text>
</comment>
<feature type="transmembrane region" description="Helical" evidence="2">
    <location>
        <begin position="493"/>
        <end position="513"/>
    </location>
</feature>
<keyword evidence="1" id="KW-0813">Transport</keyword>
<feature type="transmembrane region" description="Helical" evidence="2">
    <location>
        <begin position="46"/>
        <end position="63"/>
    </location>
</feature>
<reference evidence="4 5" key="1">
    <citation type="submission" date="2020-08" db="EMBL/GenBank/DDBJ databases">
        <title>Genomic Encyclopedia of Type Strains, Phase III (KMG-III): the genomes of soil and plant-associated and newly described type strains.</title>
        <authorList>
            <person name="Whitman W."/>
        </authorList>
    </citation>
    <scope>NUCLEOTIDE SEQUENCE [LARGE SCALE GENOMIC DNA]</scope>
    <source>
        <strain evidence="4 5">CECT 8803</strain>
    </source>
</reference>
<feature type="transmembrane region" description="Helical" evidence="2">
    <location>
        <begin position="404"/>
        <end position="422"/>
    </location>
</feature>
<accession>A0A839ST55</accession>
<dbReference type="AlphaFoldDB" id="A0A839ST55"/>
<keyword evidence="5" id="KW-1185">Reference proteome</keyword>